<dbReference type="Proteomes" id="UP000077202">
    <property type="component" value="Unassembled WGS sequence"/>
</dbReference>
<dbReference type="AlphaFoldDB" id="A0A176VM13"/>
<protein>
    <submittedName>
        <fullName evidence="2">Uncharacterized protein</fullName>
    </submittedName>
</protein>
<comment type="caution">
    <text evidence="2">The sequence shown here is derived from an EMBL/GenBank/DDBJ whole genome shotgun (WGS) entry which is preliminary data.</text>
</comment>
<dbReference type="EMBL" id="LVLJ01003307">
    <property type="protein sequence ID" value="OAE21920.1"/>
    <property type="molecule type" value="Genomic_DNA"/>
</dbReference>
<accession>A0A176VM13</accession>
<organism evidence="2 3">
    <name type="scientific">Marchantia polymorpha subsp. ruderalis</name>
    <dbReference type="NCBI Taxonomy" id="1480154"/>
    <lineage>
        <taxon>Eukaryota</taxon>
        <taxon>Viridiplantae</taxon>
        <taxon>Streptophyta</taxon>
        <taxon>Embryophyta</taxon>
        <taxon>Marchantiophyta</taxon>
        <taxon>Marchantiopsida</taxon>
        <taxon>Marchantiidae</taxon>
        <taxon>Marchantiales</taxon>
        <taxon>Marchantiaceae</taxon>
        <taxon>Marchantia</taxon>
    </lineage>
</organism>
<evidence type="ECO:0000313" key="2">
    <source>
        <dbReference type="EMBL" id="OAE21920.1"/>
    </source>
</evidence>
<feature type="compositionally biased region" description="Basic and acidic residues" evidence="1">
    <location>
        <begin position="155"/>
        <end position="171"/>
    </location>
</feature>
<feature type="compositionally biased region" description="Basic and acidic residues" evidence="1">
    <location>
        <begin position="46"/>
        <end position="61"/>
    </location>
</feature>
<name>A0A176VM13_MARPO</name>
<reference evidence="2" key="1">
    <citation type="submission" date="2016-03" db="EMBL/GenBank/DDBJ databases">
        <title>Mechanisms controlling the formation of the plant cell surface in tip-growing cells are functionally conserved among land plants.</title>
        <authorList>
            <person name="Honkanen S."/>
            <person name="Jones V.A."/>
            <person name="Morieri G."/>
            <person name="Champion C."/>
            <person name="Hetherington A.J."/>
            <person name="Kelly S."/>
            <person name="Saint-Marcoux D."/>
            <person name="Proust H."/>
            <person name="Prescott H."/>
            <person name="Dolan L."/>
        </authorList>
    </citation>
    <scope>NUCLEOTIDE SEQUENCE [LARGE SCALE GENOMIC DNA]</scope>
    <source>
        <tissue evidence="2">Whole gametophyte</tissue>
    </source>
</reference>
<feature type="region of interest" description="Disordered" evidence="1">
    <location>
        <begin position="39"/>
        <end position="61"/>
    </location>
</feature>
<evidence type="ECO:0000313" key="3">
    <source>
        <dbReference type="Proteomes" id="UP000077202"/>
    </source>
</evidence>
<proteinExistence type="predicted"/>
<keyword evidence="3" id="KW-1185">Reference proteome</keyword>
<feature type="region of interest" description="Disordered" evidence="1">
    <location>
        <begin position="151"/>
        <end position="177"/>
    </location>
</feature>
<evidence type="ECO:0000256" key="1">
    <source>
        <dbReference type="SAM" id="MobiDB-lite"/>
    </source>
</evidence>
<sequence>MGAVGLSRLTGRRKLAAGPDWRWVKLEAPGGRIKKVEVQRSGVGGRVERSARKERGRGRQDRTATISVRRIPGAMACEKAGESKSVAEWKERRGKRVGAGGGGMWILSHGIDVTLPEDPSMCKNTGARDFETPAASYSNLDVMCNNGLESFTTGDVDKKSPLSGGKEPKAFEEEDTEGDLDQMIEVNMKELSPPEDPPEDPYVQDPILLEEYGIEDESLHPNLCMRQDGDVLVGGVENAYDDDELDGEEEETSPAVDVKSVTLPGDEDEPDMGFEEMYSLLERPMDQDSAEISTNTMDDIDITVQGASGEAMDLHEGSVSDGLSLFLSPYNEAATKFVAESPIQGTNEIEFLFLPSSAQEALQCGTGPPVRPTNEQDFLSLSSSAQESSQGASESFFRQSENDSYLLLSSPDEGSWHSTPNKLFNGKNLFPLFWRDVYKPIQK</sequence>
<gene>
    <name evidence="2" type="ORF">AXG93_242s1010</name>
</gene>
<feature type="region of interest" description="Disordered" evidence="1">
    <location>
        <begin position="244"/>
        <end position="271"/>
    </location>
</feature>